<dbReference type="EnsemblPlants" id="OPUNC03G18830.1">
    <property type="protein sequence ID" value="OPUNC03G18830.1"/>
    <property type="gene ID" value="OPUNC03G18830"/>
</dbReference>
<reference evidence="2" key="2">
    <citation type="submission" date="2018-05" db="EMBL/GenBank/DDBJ databases">
        <title>OpunRS2 (Oryza punctata Reference Sequence Version 2).</title>
        <authorList>
            <person name="Zhang J."/>
            <person name="Kudrna D."/>
            <person name="Lee S."/>
            <person name="Talag J."/>
            <person name="Welchert J."/>
            <person name="Wing R.A."/>
        </authorList>
    </citation>
    <scope>NUCLEOTIDE SEQUENCE [LARGE SCALE GENOMIC DNA]</scope>
</reference>
<keyword evidence="3" id="KW-1185">Reference proteome</keyword>
<name>A0A0E0KEJ6_ORYPU</name>
<proteinExistence type="predicted"/>
<sequence>MDRKKRRNSAAAAAAAAAVDGAVRFDGMSSKQLVRLWEDVIDRDVVAGRKVFFRALLRDAAAKYNKQAAAVAAAARGAAGEEDGQDRGYQHEQFVLRPCTTPCEASPPPEPMVVLCLRAAPPTPHLAVGGLKREAPSRDATAENKQEEAVRCAAAAGVKKDGGGEDQGRPPHERLSSTPRWEASPPSEPTHNNAPTVVLCLPARHRRRVGVGGRRTTMATKIKAARRTSG</sequence>
<organism evidence="2">
    <name type="scientific">Oryza punctata</name>
    <name type="common">Red rice</name>
    <dbReference type="NCBI Taxonomy" id="4537"/>
    <lineage>
        <taxon>Eukaryota</taxon>
        <taxon>Viridiplantae</taxon>
        <taxon>Streptophyta</taxon>
        <taxon>Embryophyta</taxon>
        <taxon>Tracheophyta</taxon>
        <taxon>Spermatophyta</taxon>
        <taxon>Magnoliopsida</taxon>
        <taxon>Liliopsida</taxon>
        <taxon>Poales</taxon>
        <taxon>Poaceae</taxon>
        <taxon>BOP clade</taxon>
        <taxon>Oryzoideae</taxon>
        <taxon>Oryzeae</taxon>
        <taxon>Oryzinae</taxon>
        <taxon>Oryza</taxon>
    </lineage>
</organism>
<feature type="compositionally biased region" description="Basic and acidic residues" evidence="1">
    <location>
        <begin position="158"/>
        <end position="175"/>
    </location>
</feature>
<accession>A0A0E0KEJ6</accession>
<protein>
    <submittedName>
        <fullName evidence="2">Uncharacterized protein</fullName>
    </submittedName>
</protein>
<dbReference type="HOGENOM" id="CLU_1306618_0_0_1"/>
<feature type="compositionally biased region" description="Basic and acidic residues" evidence="1">
    <location>
        <begin position="131"/>
        <end position="150"/>
    </location>
</feature>
<feature type="region of interest" description="Disordered" evidence="1">
    <location>
        <begin position="127"/>
        <end position="197"/>
    </location>
</feature>
<dbReference type="Gramene" id="OPUNC03G18830.1">
    <property type="protein sequence ID" value="OPUNC03G18830.1"/>
    <property type="gene ID" value="OPUNC03G18830"/>
</dbReference>
<evidence type="ECO:0000256" key="1">
    <source>
        <dbReference type="SAM" id="MobiDB-lite"/>
    </source>
</evidence>
<reference evidence="2" key="1">
    <citation type="submission" date="2015-04" db="UniProtKB">
        <authorList>
            <consortium name="EnsemblPlants"/>
        </authorList>
    </citation>
    <scope>IDENTIFICATION</scope>
</reference>
<evidence type="ECO:0000313" key="3">
    <source>
        <dbReference type="Proteomes" id="UP000026962"/>
    </source>
</evidence>
<dbReference type="Proteomes" id="UP000026962">
    <property type="component" value="Chromosome 3"/>
</dbReference>
<dbReference type="AlphaFoldDB" id="A0A0E0KEJ6"/>
<evidence type="ECO:0000313" key="2">
    <source>
        <dbReference type="EnsemblPlants" id="OPUNC03G18830.1"/>
    </source>
</evidence>